<dbReference type="CDD" id="cd01164">
    <property type="entry name" value="FruK_PfkB_like"/>
    <property type="match status" value="1"/>
</dbReference>
<dbReference type="PIRSF" id="PIRSF000535">
    <property type="entry name" value="1PFK/6PFK/LacC"/>
    <property type="match status" value="1"/>
</dbReference>
<dbReference type="AlphaFoldDB" id="A0A917Q5F2"/>
<keyword evidence="5" id="KW-0067">ATP-binding</keyword>
<protein>
    <recommendedName>
        <fullName evidence="6">Phosphofructokinase</fullName>
    </recommendedName>
</protein>
<dbReference type="SUPFAM" id="SSF53613">
    <property type="entry name" value="Ribokinase-like"/>
    <property type="match status" value="1"/>
</dbReference>
<keyword evidence="4" id="KW-0418">Kinase</keyword>
<evidence type="ECO:0000256" key="4">
    <source>
        <dbReference type="ARBA" id="ARBA00022777"/>
    </source>
</evidence>
<dbReference type="Gene3D" id="3.40.1190.20">
    <property type="match status" value="1"/>
</dbReference>
<dbReference type="GO" id="GO:0005829">
    <property type="term" value="C:cytosol"/>
    <property type="evidence" value="ECO:0007669"/>
    <property type="project" value="TreeGrafter"/>
</dbReference>
<dbReference type="NCBIfam" id="TIGR03168">
    <property type="entry name" value="1-PFK"/>
    <property type="match status" value="1"/>
</dbReference>
<evidence type="ECO:0000256" key="1">
    <source>
        <dbReference type="ARBA" id="ARBA00010688"/>
    </source>
</evidence>
<keyword evidence="9" id="KW-1185">Reference proteome</keyword>
<gene>
    <name evidence="8" type="ORF">GCM10011322_11530</name>
</gene>
<dbReference type="GO" id="GO:0005524">
    <property type="term" value="F:ATP binding"/>
    <property type="evidence" value="ECO:0007669"/>
    <property type="project" value="UniProtKB-KW"/>
</dbReference>
<evidence type="ECO:0000313" key="8">
    <source>
        <dbReference type="EMBL" id="GGK26762.1"/>
    </source>
</evidence>
<dbReference type="GO" id="GO:0003872">
    <property type="term" value="F:6-phosphofructokinase activity"/>
    <property type="evidence" value="ECO:0007669"/>
    <property type="project" value="TreeGrafter"/>
</dbReference>
<organism evidence="8 9">
    <name type="scientific">Salinarimonas ramus</name>
    <dbReference type="NCBI Taxonomy" id="690164"/>
    <lineage>
        <taxon>Bacteria</taxon>
        <taxon>Pseudomonadati</taxon>
        <taxon>Pseudomonadota</taxon>
        <taxon>Alphaproteobacteria</taxon>
        <taxon>Hyphomicrobiales</taxon>
        <taxon>Salinarimonadaceae</taxon>
        <taxon>Salinarimonas</taxon>
    </lineage>
</organism>
<dbReference type="InterPro" id="IPR002173">
    <property type="entry name" value="Carboh/pur_kinase_PfkB_CS"/>
</dbReference>
<feature type="domain" description="Carbohydrate kinase PfkB" evidence="7">
    <location>
        <begin position="11"/>
        <end position="294"/>
    </location>
</feature>
<dbReference type="Pfam" id="PF00294">
    <property type="entry name" value="PfkB"/>
    <property type="match status" value="1"/>
</dbReference>
<dbReference type="EMBL" id="BMMF01000003">
    <property type="protein sequence ID" value="GGK26762.1"/>
    <property type="molecule type" value="Genomic_DNA"/>
</dbReference>
<evidence type="ECO:0000313" key="9">
    <source>
        <dbReference type="Proteomes" id="UP000600449"/>
    </source>
</evidence>
<evidence type="ECO:0000256" key="3">
    <source>
        <dbReference type="ARBA" id="ARBA00022741"/>
    </source>
</evidence>
<proteinExistence type="inferred from homology"/>
<evidence type="ECO:0000256" key="6">
    <source>
        <dbReference type="PIRNR" id="PIRNR000535"/>
    </source>
</evidence>
<dbReference type="InterPro" id="IPR029056">
    <property type="entry name" value="Ribokinase-like"/>
</dbReference>
<dbReference type="RefSeq" id="WP_188910545.1">
    <property type="nucleotide sequence ID" value="NZ_BMMF01000003.1"/>
</dbReference>
<name>A0A917Q5F2_9HYPH</name>
<dbReference type="PROSITE" id="PS00583">
    <property type="entry name" value="PFKB_KINASES_1"/>
    <property type="match status" value="1"/>
</dbReference>
<accession>A0A917Q5F2</accession>
<evidence type="ECO:0000259" key="7">
    <source>
        <dbReference type="Pfam" id="PF00294"/>
    </source>
</evidence>
<dbReference type="PANTHER" id="PTHR46566:SF2">
    <property type="entry name" value="ATP-DEPENDENT 6-PHOSPHOFRUCTOKINASE ISOZYME 2"/>
    <property type="match status" value="1"/>
</dbReference>
<dbReference type="PANTHER" id="PTHR46566">
    <property type="entry name" value="1-PHOSPHOFRUCTOKINASE-RELATED"/>
    <property type="match status" value="1"/>
</dbReference>
<evidence type="ECO:0000256" key="5">
    <source>
        <dbReference type="ARBA" id="ARBA00022840"/>
    </source>
</evidence>
<keyword evidence="2 6" id="KW-0808">Transferase</keyword>
<dbReference type="InterPro" id="IPR017583">
    <property type="entry name" value="Tagatose/fructose_Pkinase"/>
</dbReference>
<keyword evidence="3" id="KW-0547">Nucleotide-binding</keyword>
<reference evidence="8 9" key="1">
    <citation type="journal article" date="2014" name="Int. J. Syst. Evol. Microbiol.">
        <title>Complete genome sequence of Corynebacterium casei LMG S-19264T (=DSM 44701T), isolated from a smear-ripened cheese.</title>
        <authorList>
            <consortium name="US DOE Joint Genome Institute (JGI-PGF)"/>
            <person name="Walter F."/>
            <person name="Albersmeier A."/>
            <person name="Kalinowski J."/>
            <person name="Ruckert C."/>
        </authorList>
    </citation>
    <scope>NUCLEOTIDE SEQUENCE [LARGE SCALE GENOMIC DNA]</scope>
    <source>
        <strain evidence="8 9">CGMCC 1.9161</strain>
    </source>
</reference>
<evidence type="ECO:0000256" key="2">
    <source>
        <dbReference type="ARBA" id="ARBA00022679"/>
    </source>
</evidence>
<dbReference type="Proteomes" id="UP000600449">
    <property type="component" value="Unassembled WGS sequence"/>
</dbReference>
<sequence>MKPILTLTLNPSVDGAAETDVVRHTHKIRTSNERYDPGGGGINVARVLTELGAPACSVYAAGGATGGVLDTLVGQRGIAYTRIPIHDDTRISHVVFERSSGKEYRFVPEGPLLREGECAAVLAEIEGRDVDWIVASGSLPRGTPPGFYARIADIVAAKGAKLVLDTSGAALADTLAHGGLHLVKPSQGELEKAVGRPLPDADAIGAAAMEFVAAGKVDLVAVTLGHEGAILVSRDGVVRKAVPQVEVRSAVGAGDSFVAGMTFGLATGLSANDAFVLGMAAGTAAVLTPGTELCKRADVERLRTQIGA</sequence>
<comment type="similarity">
    <text evidence="1 6">Belongs to the carbohydrate kinase PfkB family.</text>
</comment>
<dbReference type="FunFam" id="3.40.1190.20:FF:000001">
    <property type="entry name" value="Phosphofructokinase"/>
    <property type="match status" value="1"/>
</dbReference>
<comment type="caution">
    <text evidence="8">The sequence shown here is derived from an EMBL/GenBank/DDBJ whole genome shotgun (WGS) entry which is preliminary data.</text>
</comment>
<dbReference type="InterPro" id="IPR011611">
    <property type="entry name" value="PfkB_dom"/>
</dbReference>